<name>A0A2R4X1G4_9EURY</name>
<sequence>MSDRRRLARRLSACEPFDEPRVDLEQYPTPAEIAAELVHTAALQGDLAGRTVVDLGTGTGVLALGAATRGPDRVIGVDRDRAALSIARENATRVDPESPVHWVQGDARRPGLRGPATVLSNPPFGAQAGAEHADREFLATAASIATVSYSIHNAGSESFVHSFVDDHGGRVTHAWETAFPIDRQFAFHEADRHEIDVEIYRIAWTD</sequence>
<dbReference type="Gene3D" id="3.40.50.150">
    <property type="entry name" value="Vaccinia Virus protein VP39"/>
    <property type="match status" value="1"/>
</dbReference>
<reference evidence="2 3" key="1">
    <citation type="submission" date="2018-04" db="EMBL/GenBank/DDBJ databases">
        <title>Halococcoides cellulosivorans gen. nov., sp. nov., an extremely halophilic cellulose-utilizing haloarchaeon from hypersaline lakes.</title>
        <authorList>
            <person name="Sorokin D.Y."/>
            <person name="Toshchakov S.V."/>
            <person name="Samarov N.I."/>
            <person name="Korzhenkov A."/>
            <person name="Kublanov I.V."/>
        </authorList>
    </citation>
    <scope>NUCLEOTIDE SEQUENCE [LARGE SCALE GENOMIC DNA]</scope>
    <source>
        <strain evidence="2 3">HArcel1</strain>
    </source>
</reference>
<keyword evidence="2" id="KW-0808">Transferase</keyword>
<gene>
    <name evidence="2" type="ORF">HARCEL1_07875</name>
</gene>
<dbReference type="Proteomes" id="UP000244727">
    <property type="component" value="Chromosome"/>
</dbReference>
<dbReference type="InterPro" id="IPR029063">
    <property type="entry name" value="SAM-dependent_MTases_sf"/>
</dbReference>
<dbReference type="PANTHER" id="PTHR23290:SF0">
    <property type="entry name" value="RRNA N6-ADENOSINE-METHYLTRANSFERASE METTL5"/>
    <property type="match status" value="1"/>
</dbReference>
<organism evidence="2 3">
    <name type="scientific">Halococcoides cellulosivorans</name>
    <dbReference type="NCBI Taxonomy" id="1679096"/>
    <lineage>
        <taxon>Archaea</taxon>
        <taxon>Methanobacteriati</taxon>
        <taxon>Methanobacteriota</taxon>
        <taxon>Stenosarchaea group</taxon>
        <taxon>Halobacteria</taxon>
        <taxon>Halobacteriales</taxon>
        <taxon>Haloarculaceae</taxon>
        <taxon>Halococcoides</taxon>
    </lineage>
</organism>
<evidence type="ECO:0000313" key="2">
    <source>
        <dbReference type="EMBL" id="AWB27631.1"/>
    </source>
</evidence>
<dbReference type="PANTHER" id="PTHR23290">
    <property type="entry name" value="RRNA N6-ADENOSINE-METHYLTRANSFERASE METTL5"/>
    <property type="match status" value="1"/>
</dbReference>
<dbReference type="SUPFAM" id="SSF53335">
    <property type="entry name" value="S-adenosyl-L-methionine-dependent methyltransferases"/>
    <property type="match status" value="1"/>
</dbReference>
<proteinExistence type="predicted"/>
<accession>A0A2R4X1G4</accession>
<protein>
    <submittedName>
        <fullName evidence="2">RNA methyltransferase</fullName>
    </submittedName>
</protein>
<dbReference type="CDD" id="cd02440">
    <property type="entry name" value="AdoMet_MTases"/>
    <property type="match status" value="1"/>
</dbReference>
<dbReference type="InterPro" id="IPR051720">
    <property type="entry name" value="rRNA_MeTrfase/Polyamine_Synth"/>
</dbReference>
<dbReference type="Pfam" id="PF05175">
    <property type="entry name" value="MTS"/>
    <property type="match status" value="1"/>
</dbReference>
<keyword evidence="2" id="KW-0489">Methyltransferase</keyword>
<dbReference type="KEGG" id="harc:HARCEL1_07875"/>
<dbReference type="InterPro" id="IPR007848">
    <property type="entry name" value="Small_mtfrase_dom"/>
</dbReference>
<dbReference type="RefSeq" id="WP_108382092.1">
    <property type="nucleotide sequence ID" value="NZ_CP028858.1"/>
</dbReference>
<evidence type="ECO:0000313" key="3">
    <source>
        <dbReference type="Proteomes" id="UP000244727"/>
    </source>
</evidence>
<dbReference type="GO" id="GO:0008168">
    <property type="term" value="F:methyltransferase activity"/>
    <property type="evidence" value="ECO:0007669"/>
    <property type="project" value="UniProtKB-KW"/>
</dbReference>
<dbReference type="GO" id="GO:0032259">
    <property type="term" value="P:methylation"/>
    <property type="evidence" value="ECO:0007669"/>
    <property type="project" value="UniProtKB-KW"/>
</dbReference>
<dbReference type="EMBL" id="CP028858">
    <property type="protein sequence ID" value="AWB27631.1"/>
    <property type="molecule type" value="Genomic_DNA"/>
</dbReference>
<evidence type="ECO:0000259" key="1">
    <source>
        <dbReference type="Pfam" id="PF05175"/>
    </source>
</evidence>
<dbReference type="GeneID" id="36512416"/>
<feature type="domain" description="Methyltransferase small" evidence="1">
    <location>
        <begin position="45"/>
        <end position="143"/>
    </location>
</feature>
<dbReference type="AlphaFoldDB" id="A0A2R4X1G4"/>
<keyword evidence="3" id="KW-1185">Reference proteome</keyword>